<accession>A0AAW1XNL3</accession>
<protein>
    <recommendedName>
        <fullName evidence="1">AAA+ ATPase At3g28540-like C-terminal domain-containing protein</fullName>
    </recommendedName>
</protein>
<reference evidence="2 3" key="1">
    <citation type="journal article" date="2023" name="G3 (Bethesda)">
        <title>A chromosome-length genome assembly and annotation of blackberry (Rubus argutus, cv. 'Hillquist').</title>
        <authorList>
            <person name="Bruna T."/>
            <person name="Aryal R."/>
            <person name="Dudchenko O."/>
            <person name="Sargent D.J."/>
            <person name="Mead D."/>
            <person name="Buti M."/>
            <person name="Cavallini A."/>
            <person name="Hytonen T."/>
            <person name="Andres J."/>
            <person name="Pham M."/>
            <person name="Weisz D."/>
            <person name="Mascagni F."/>
            <person name="Usai G."/>
            <person name="Natali L."/>
            <person name="Bassil N."/>
            <person name="Fernandez G.E."/>
            <person name="Lomsadze A."/>
            <person name="Armour M."/>
            <person name="Olukolu B."/>
            <person name="Poorten T."/>
            <person name="Britton C."/>
            <person name="Davik J."/>
            <person name="Ashrafi H."/>
            <person name="Aiden E.L."/>
            <person name="Borodovsky M."/>
            <person name="Worthington M."/>
        </authorList>
    </citation>
    <scope>NUCLEOTIDE SEQUENCE [LARGE SCALE GENOMIC DNA]</scope>
    <source>
        <strain evidence="2">PI 553951</strain>
    </source>
</reference>
<evidence type="ECO:0000259" key="1">
    <source>
        <dbReference type="Pfam" id="PF25568"/>
    </source>
</evidence>
<feature type="domain" description="AAA+ ATPase At3g28540-like C-terminal" evidence="1">
    <location>
        <begin position="10"/>
        <end position="81"/>
    </location>
</feature>
<evidence type="ECO:0000313" key="2">
    <source>
        <dbReference type="EMBL" id="KAK9937172.1"/>
    </source>
</evidence>
<dbReference type="InterPro" id="IPR050747">
    <property type="entry name" value="Mitochondrial_chaperone_BCS1"/>
</dbReference>
<organism evidence="2 3">
    <name type="scientific">Rubus argutus</name>
    <name type="common">Southern blackberry</name>
    <dbReference type="NCBI Taxonomy" id="59490"/>
    <lineage>
        <taxon>Eukaryota</taxon>
        <taxon>Viridiplantae</taxon>
        <taxon>Streptophyta</taxon>
        <taxon>Embryophyta</taxon>
        <taxon>Tracheophyta</taxon>
        <taxon>Spermatophyta</taxon>
        <taxon>Magnoliopsida</taxon>
        <taxon>eudicotyledons</taxon>
        <taxon>Gunneridae</taxon>
        <taxon>Pentapetalae</taxon>
        <taxon>rosids</taxon>
        <taxon>fabids</taxon>
        <taxon>Rosales</taxon>
        <taxon>Rosaceae</taxon>
        <taxon>Rosoideae</taxon>
        <taxon>Rosoideae incertae sedis</taxon>
        <taxon>Rubus</taxon>
    </lineage>
</organism>
<dbReference type="InterPro" id="IPR058017">
    <property type="entry name" value="At3g28540-like_C"/>
</dbReference>
<sequence length="84" mass="9546">MDMHIHLSYCTFGGFETLARNYLGIKEHLPLFDEIESLLQNAEVTPAQVAQELMKSEDAEAALQGLITMLKERNNMEETSEDED</sequence>
<gene>
    <name evidence="2" type="ORF">M0R45_013981</name>
</gene>
<comment type="caution">
    <text evidence="2">The sequence shown here is derived from an EMBL/GenBank/DDBJ whole genome shotgun (WGS) entry which is preliminary data.</text>
</comment>
<dbReference type="Pfam" id="PF25568">
    <property type="entry name" value="AAA_lid_At3g28540"/>
    <property type="match status" value="1"/>
</dbReference>
<keyword evidence="3" id="KW-1185">Reference proteome</keyword>
<dbReference type="AlphaFoldDB" id="A0AAW1XNL3"/>
<proteinExistence type="predicted"/>
<dbReference type="PANTHER" id="PTHR23070">
    <property type="entry name" value="BCS1 AAA-TYPE ATPASE"/>
    <property type="match status" value="1"/>
</dbReference>
<evidence type="ECO:0000313" key="3">
    <source>
        <dbReference type="Proteomes" id="UP001457282"/>
    </source>
</evidence>
<name>A0AAW1XNL3_RUBAR</name>
<dbReference type="Gene3D" id="6.10.280.40">
    <property type="match status" value="1"/>
</dbReference>
<dbReference type="Proteomes" id="UP001457282">
    <property type="component" value="Unassembled WGS sequence"/>
</dbReference>
<dbReference type="EMBL" id="JBEDUW010000003">
    <property type="protein sequence ID" value="KAK9937172.1"/>
    <property type="molecule type" value="Genomic_DNA"/>
</dbReference>